<protein>
    <submittedName>
        <fullName evidence="1">Uncharacterized protein</fullName>
    </submittedName>
</protein>
<dbReference type="AlphaFoldDB" id="A0A0A9GQH6"/>
<accession>A0A0A9GQH6</accession>
<organism evidence="1">
    <name type="scientific">Arundo donax</name>
    <name type="common">Giant reed</name>
    <name type="synonym">Donax arundinaceus</name>
    <dbReference type="NCBI Taxonomy" id="35708"/>
    <lineage>
        <taxon>Eukaryota</taxon>
        <taxon>Viridiplantae</taxon>
        <taxon>Streptophyta</taxon>
        <taxon>Embryophyta</taxon>
        <taxon>Tracheophyta</taxon>
        <taxon>Spermatophyta</taxon>
        <taxon>Magnoliopsida</taxon>
        <taxon>Liliopsida</taxon>
        <taxon>Poales</taxon>
        <taxon>Poaceae</taxon>
        <taxon>PACMAD clade</taxon>
        <taxon>Arundinoideae</taxon>
        <taxon>Arundineae</taxon>
        <taxon>Arundo</taxon>
    </lineage>
</organism>
<sequence length="60" mass="7104">MCRLFARQKTVTSTANLWYNFMPISKSQDCRTNVLFSYYSFASQRHRLHVLGTTKQNIEN</sequence>
<reference evidence="1" key="2">
    <citation type="journal article" date="2015" name="Data Brief">
        <title>Shoot transcriptome of the giant reed, Arundo donax.</title>
        <authorList>
            <person name="Barrero R.A."/>
            <person name="Guerrero F.D."/>
            <person name="Moolhuijzen P."/>
            <person name="Goolsby J.A."/>
            <person name="Tidwell J."/>
            <person name="Bellgard S.E."/>
            <person name="Bellgard M.I."/>
        </authorList>
    </citation>
    <scope>NUCLEOTIDE SEQUENCE</scope>
    <source>
        <tissue evidence="1">Shoot tissue taken approximately 20 cm above the soil surface</tissue>
    </source>
</reference>
<name>A0A0A9GQH6_ARUDO</name>
<dbReference type="EMBL" id="GBRH01171199">
    <property type="protein sequence ID" value="JAE26697.1"/>
    <property type="molecule type" value="Transcribed_RNA"/>
</dbReference>
<reference evidence="1" key="1">
    <citation type="submission" date="2014-09" db="EMBL/GenBank/DDBJ databases">
        <authorList>
            <person name="Magalhaes I.L.F."/>
            <person name="Oliveira U."/>
            <person name="Santos F.R."/>
            <person name="Vidigal T.H.D.A."/>
            <person name="Brescovit A.D."/>
            <person name="Santos A.J."/>
        </authorList>
    </citation>
    <scope>NUCLEOTIDE SEQUENCE</scope>
    <source>
        <tissue evidence="1">Shoot tissue taken approximately 20 cm above the soil surface</tissue>
    </source>
</reference>
<evidence type="ECO:0000313" key="1">
    <source>
        <dbReference type="EMBL" id="JAE26697.1"/>
    </source>
</evidence>
<proteinExistence type="predicted"/>